<dbReference type="OrthoDB" id="1679733at2"/>
<dbReference type="Gene3D" id="1.10.357.10">
    <property type="entry name" value="Tetracycline Repressor, domain 2"/>
    <property type="match status" value="1"/>
</dbReference>
<evidence type="ECO:0000313" key="5">
    <source>
        <dbReference type="Proteomes" id="UP000294802"/>
    </source>
</evidence>
<name>A0A4R6BWW4_9STAP</name>
<accession>A0A4R6BWW4</accession>
<dbReference type="RefSeq" id="WP_133442928.1">
    <property type="nucleotide sequence ID" value="NZ_SCWB01000002.1"/>
</dbReference>
<gene>
    <name evidence="4" type="ORF">ERX29_01535</name>
</gene>
<evidence type="ECO:0000313" key="4">
    <source>
        <dbReference type="EMBL" id="TDM12713.1"/>
    </source>
</evidence>
<keyword evidence="5" id="KW-1185">Reference proteome</keyword>
<protein>
    <submittedName>
        <fullName evidence="4">TetR/AcrR family transcriptional regulator</fullName>
    </submittedName>
</protein>
<proteinExistence type="predicted"/>
<organism evidence="4 5">
    <name type="scientific">Macrococcus lamae</name>
    <dbReference type="NCBI Taxonomy" id="198484"/>
    <lineage>
        <taxon>Bacteria</taxon>
        <taxon>Bacillati</taxon>
        <taxon>Bacillota</taxon>
        <taxon>Bacilli</taxon>
        <taxon>Bacillales</taxon>
        <taxon>Staphylococcaceae</taxon>
        <taxon>Macrococcus</taxon>
    </lineage>
</organism>
<dbReference type="AlphaFoldDB" id="A0A4R6BWW4"/>
<feature type="DNA-binding region" description="H-T-H motif" evidence="2">
    <location>
        <begin position="29"/>
        <end position="48"/>
    </location>
</feature>
<dbReference type="Pfam" id="PF00440">
    <property type="entry name" value="TetR_N"/>
    <property type="match status" value="1"/>
</dbReference>
<dbReference type="SUPFAM" id="SSF46689">
    <property type="entry name" value="Homeodomain-like"/>
    <property type="match status" value="1"/>
</dbReference>
<dbReference type="InterPro" id="IPR050624">
    <property type="entry name" value="HTH-type_Tx_Regulator"/>
</dbReference>
<evidence type="ECO:0000256" key="1">
    <source>
        <dbReference type="ARBA" id="ARBA00023125"/>
    </source>
</evidence>
<dbReference type="GO" id="GO:0003677">
    <property type="term" value="F:DNA binding"/>
    <property type="evidence" value="ECO:0007669"/>
    <property type="project" value="UniProtKB-UniRule"/>
</dbReference>
<reference evidence="4 5" key="1">
    <citation type="submission" date="2019-01" db="EMBL/GenBank/DDBJ databases">
        <title>Draft genome sequences of the type strains of six Macrococcus species.</title>
        <authorList>
            <person name="Mazhar S."/>
            <person name="Altermann E."/>
            <person name="Hill C."/>
            <person name="Mcauliffe O."/>
        </authorList>
    </citation>
    <scope>NUCLEOTIDE SEQUENCE [LARGE SCALE GENOMIC DNA]</scope>
    <source>
        <strain evidence="4 5">CCM4815</strain>
    </source>
</reference>
<comment type="caution">
    <text evidence="4">The sequence shown here is derived from an EMBL/GenBank/DDBJ whole genome shotgun (WGS) entry which is preliminary data.</text>
</comment>
<evidence type="ECO:0000259" key="3">
    <source>
        <dbReference type="PROSITE" id="PS50977"/>
    </source>
</evidence>
<dbReference type="PANTHER" id="PTHR43479:SF11">
    <property type="entry name" value="ACREF_ENVCD OPERON REPRESSOR-RELATED"/>
    <property type="match status" value="1"/>
</dbReference>
<sequence>MRKDALENRRKIEEKAVKLFNTYGVESVSMNRISQELNIGMGTLYRNFSDKAALCYQLIENDFVLLFEQFDVVQQNRQISGNDKRIFYIDHFLEFKEKHIEMLNCIEQQEQKSDFRSSEMYQKLHHYFCNLYDATDELRVFKADMLLNAMTTHSYHYQKEQRRLSNETFRMYLITLFS</sequence>
<dbReference type="Proteomes" id="UP000294802">
    <property type="component" value="Unassembled WGS sequence"/>
</dbReference>
<keyword evidence="1 2" id="KW-0238">DNA-binding</keyword>
<feature type="domain" description="HTH tetR-type" evidence="3">
    <location>
        <begin position="6"/>
        <end position="66"/>
    </location>
</feature>
<evidence type="ECO:0000256" key="2">
    <source>
        <dbReference type="PROSITE-ProRule" id="PRU00335"/>
    </source>
</evidence>
<dbReference type="PROSITE" id="PS50977">
    <property type="entry name" value="HTH_TETR_2"/>
    <property type="match status" value="1"/>
</dbReference>
<dbReference type="PANTHER" id="PTHR43479">
    <property type="entry name" value="ACREF/ENVCD OPERON REPRESSOR-RELATED"/>
    <property type="match status" value="1"/>
</dbReference>
<dbReference type="EMBL" id="SCWB01000002">
    <property type="protein sequence ID" value="TDM12713.1"/>
    <property type="molecule type" value="Genomic_DNA"/>
</dbReference>
<dbReference type="InterPro" id="IPR001647">
    <property type="entry name" value="HTH_TetR"/>
</dbReference>
<dbReference type="InterPro" id="IPR009057">
    <property type="entry name" value="Homeodomain-like_sf"/>
</dbReference>